<dbReference type="EMBL" id="JAQMWT010000309">
    <property type="protein sequence ID" value="KAJ8605886.1"/>
    <property type="molecule type" value="Genomic_DNA"/>
</dbReference>
<reference evidence="2" key="1">
    <citation type="submission" date="2023-01" db="EMBL/GenBank/DDBJ databases">
        <title>Metagenome sequencing of chrysophaentin producing Chrysophaeum taylorii.</title>
        <authorList>
            <person name="Davison J."/>
            <person name="Bewley C."/>
        </authorList>
    </citation>
    <scope>NUCLEOTIDE SEQUENCE</scope>
    <source>
        <strain evidence="2">NIES-1699</strain>
    </source>
</reference>
<feature type="transmembrane region" description="Helical" evidence="1">
    <location>
        <begin position="149"/>
        <end position="168"/>
    </location>
</feature>
<protein>
    <submittedName>
        <fullName evidence="2">Uncharacterized protein</fullName>
    </submittedName>
</protein>
<dbReference type="Proteomes" id="UP001230188">
    <property type="component" value="Unassembled WGS sequence"/>
</dbReference>
<keyword evidence="1" id="KW-0472">Membrane</keyword>
<name>A0AAD7XR02_9STRA</name>
<feature type="transmembrane region" description="Helical" evidence="1">
    <location>
        <begin position="180"/>
        <end position="196"/>
    </location>
</feature>
<keyword evidence="1" id="KW-1133">Transmembrane helix</keyword>
<evidence type="ECO:0000313" key="3">
    <source>
        <dbReference type="Proteomes" id="UP001230188"/>
    </source>
</evidence>
<keyword evidence="1" id="KW-0812">Transmembrane</keyword>
<dbReference type="AlphaFoldDB" id="A0AAD7XR02"/>
<keyword evidence="3" id="KW-1185">Reference proteome</keyword>
<organism evidence="2 3">
    <name type="scientific">Chrysophaeum taylorii</name>
    <dbReference type="NCBI Taxonomy" id="2483200"/>
    <lineage>
        <taxon>Eukaryota</taxon>
        <taxon>Sar</taxon>
        <taxon>Stramenopiles</taxon>
        <taxon>Ochrophyta</taxon>
        <taxon>Pelagophyceae</taxon>
        <taxon>Pelagomonadales</taxon>
        <taxon>Pelagomonadaceae</taxon>
        <taxon>Chrysophaeum</taxon>
    </lineage>
</organism>
<sequence length="197" mass="21626">MIRTMVLFVFFVVGRRPARILEAFGRRVDAQIVALSQALMIGFSTPAALFLCPRSQTNDAGAMFEAAALTVVGFLMWETEHAPDHPNLTWGVSVLAACLAARINILPSTLGFAALAIATGTTAVWVFLRPAKWLRHYRFRYKDRVHRRLARLVGASFLSLCAPALVALNPETTSRDLMRASLGVPAPLVFGLLVFPF</sequence>
<comment type="caution">
    <text evidence="2">The sequence shown here is derived from an EMBL/GenBank/DDBJ whole genome shotgun (WGS) entry which is preliminary data.</text>
</comment>
<accession>A0AAD7XR02</accession>
<feature type="transmembrane region" description="Helical" evidence="1">
    <location>
        <begin position="109"/>
        <end position="128"/>
    </location>
</feature>
<gene>
    <name evidence="2" type="ORF">CTAYLR_000590</name>
</gene>
<evidence type="ECO:0000256" key="1">
    <source>
        <dbReference type="SAM" id="Phobius"/>
    </source>
</evidence>
<evidence type="ECO:0000313" key="2">
    <source>
        <dbReference type="EMBL" id="KAJ8605886.1"/>
    </source>
</evidence>
<proteinExistence type="predicted"/>